<evidence type="ECO:0000256" key="5">
    <source>
        <dbReference type="ARBA" id="ARBA00022617"/>
    </source>
</evidence>
<name>A0A085G5H2_EWIA3</name>
<keyword evidence="9 13" id="KW-1133">Transmembrane helix</keyword>
<dbReference type="Gene3D" id="1.20.950.20">
    <property type="entry name" value="Transmembrane di-heme cytochromes, Chain C"/>
    <property type="match status" value="1"/>
</dbReference>
<dbReference type="PANTHER" id="PTHR30529">
    <property type="entry name" value="CYTOCHROME B561"/>
    <property type="match status" value="1"/>
</dbReference>
<dbReference type="InterPro" id="IPR052168">
    <property type="entry name" value="Cytochrome_b561_oxidase"/>
</dbReference>
<gene>
    <name evidence="15" type="ORF">GEAM_3530</name>
</gene>
<evidence type="ECO:0000256" key="8">
    <source>
        <dbReference type="ARBA" id="ARBA00022982"/>
    </source>
</evidence>
<evidence type="ECO:0000256" key="2">
    <source>
        <dbReference type="ARBA" id="ARBA00004651"/>
    </source>
</evidence>
<dbReference type="Pfam" id="PF01292">
    <property type="entry name" value="Ni_hydr_CYTB"/>
    <property type="match status" value="1"/>
</dbReference>
<keyword evidence="16" id="KW-1185">Reference proteome</keyword>
<keyword evidence="5" id="KW-0349">Heme</keyword>
<keyword evidence="7" id="KW-0479">Metal-binding</keyword>
<dbReference type="GO" id="GO:0020037">
    <property type="term" value="F:heme binding"/>
    <property type="evidence" value="ECO:0007669"/>
    <property type="project" value="TreeGrafter"/>
</dbReference>
<evidence type="ECO:0000256" key="6">
    <source>
        <dbReference type="ARBA" id="ARBA00022692"/>
    </source>
</evidence>
<protein>
    <submittedName>
        <fullName evidence="15">Cytochrome b561 family protein</fullName>
    </submittedName>
</protein>
<evidence type="ECO:0000256" key="3">
    <source>
        <dbReference type="ARBA" id="ARBA00022448"/>
    </source>
</evidence>
<keyword evidence="10" id="KW-0408">Iron</keyword>
<feature type="transmembrane region" description="Helical" evidence="13">
    <location>
        <begin position="55"/>
        <end position="77"/>
    </location>
</feature>
<accession>A0A085G5H2</accession>
<dbReference type="STRING" id="910964.GEAM_3530"/>
<evidence type="ECO:0000256" key="13">
    <source>
        <dbReference type="SAM" id="Phobius"/>
    </source>
</evidence>
<dbReference type="InterPro" id="IPR016174">
    <property type="entry name" value="Di-haem_cyt_TM"/>
</dbReference>
<keyword evidence="11 13" id="KW-0472">Membrane</keyword>
<evidence type="ECO:0000256" key="10">
    <source>
        <dbReference type="ARBA" id="ARBA00023004"/>
    </source>
</evidence>
<proteinExistence type="inferred from homology"/>
<feature type="transmembrane region" description="Helical" evidence="13">
    <location>
        <begin position="21"/>
        <end position="43"/>
    </location>
</feature>
<dbReference type="PANTHER" id="PTHR30529:SF3">
    <property type="entry name" value="CYTOCHROME B561 HOMOLOG 1"/>
    <property type="match status" value="1"/>
</dbReference>
<feature type="transmembrane region" description="Helical" evidence="13">
    <location>
        <begin position="160"/>
        <end position="182"/>
    </location>
</feature>
<comment type="similarity">
    <text evidence="12">Belongs to the cytochrome b561 family.</text>
</comment>
<evidence type="ECO:0000256" key="7">
    <source>
        <dbReference type="ARBA" id="ARBA00022723"/>
    </source>
</evidence>
<dbReference type="Proteomes" id="UP000028640">
    <property type="component" value="Unassembled WGS sequence"/>
</dbReference>
<keyword evidence="3" id="KW-0813">Transport</keyword>
<evidence type="ECO:0000313" key="15">
    <source>
        <dbReference type="EMBL" id="KFC78967.1"/>
    </source>
</evidence>
<sequence length="198" mass="22339">MGFSFMQNTSAPTLRRRYDGLTILLHWATALIVIFMFASAHIWEVLDRGTPLRKGLQSVHISVGILLAVIIIGRLLWRLFTVSTGRSKQEPIAMPTAMKAASHLTHLVLYLLLISQIVLGFLFRWAQAEPFYFFGLFPIPDVFDFDSVMPRTFGMLHNNVAWALIIVAGVHALAALFHHYVLRDGTLRRMLPGSHGRS</sequence>
<reference evidence="15 16" key="1">
    <citation type="submission" date="2014-05" db="EMBL/GenBank/DDBJ databases">
        <title>ATOL: Assembling a taxonomically balanced genome-scale reconstruction of the evolutionary history of the Enterobacteriaceae.</title>
        <authorList>
            <person name="Plunkett G.III."/>
            <person name="Neeno-Eckwall E.C."/>
            <person name="Glasner J.D."/>
            <person name="Perna N.T."/>
        </authorList>
    </citation>
    <scope>NUCLEOTIDE SEQUENCE [LARGE SCALE GENOMIC DNA]</scope>
    <source>
        <strain evidence="15 16">ATCC 33852</strain>
    </source>
</reference>
<dbReference type="AlphaFoldDB" id="A0A085G5H2"/>
<evidence type="ECO:0000313" key="16">
    <source>
        <dbReference type="Proteomes" id="UP000028640"/>
    </source>
</evidence>
<dbReference type="eggNOG" id="COG3038">
    <property type="taxonomic scope" value="Bacteria"/>
</dbReference>
<feature type="domain" description="Cytochrome b561 bacterial/Ni-hydrogenase" evidence="14">
    <location>
        <begin position="17"/>
        <end position="193"/>
    </location>
</feature>
<keyword evidence="4" id="KW-1003">Cell membrane</keyword>
<comment type="cofactor">
    <cofactor evidence="1">
        <name>heme b</name>
        <dbReference type="ChEBI" id="CHEBI:60344"/>
    </cofactor>
</comment>
<evidence type="ECO:0000256" key="4">
    <source>
        <dbReference type="ARBA" id="ARBA00022475"/>
    </source>
</evidence>
<dbReference type="InterPro" id="IPR011577">
    <property type="entry name" value="Cyt_b561_bac/Ni-Hgenase"/>
</dbReference>
<dbReference type="GO" id="GO:0005886">
    <property type="term" value="C:plasma membrane"/>
    <property type="evidence" value="ECO:0007669"/>
    <property type="project" value="UniProtKB-SubCell"/>
</dbReference>
<dbReference type="GO" id="GO:0046872">
    <property type="term" value="F:metal ion binding"/>
    <property type="evidence" value="ECO:0007669"/>
    <property type="project" value="UniProtKB-KW"/>
</dbReference>
<evidence type="ECO:0000256" key="1">
    <source>
        <dbReference type="ARBA" id="ARBA00001970"/>
    </source>
</evidence>
<keyword evidence="8" id="KW-0249">Electron transport</keyword>
<dbReference type="SUPFAM" id="SSF81342">
    <property type="entry name" value="Transmembrane di-heme cytochromes"/>
    <property type="match status" value="1"/>
</dbReference>
<organism evidence="15 16">
    <name type="scientific">Ewingella americana (strain ATCC 33852 / DSM 4580 / CCUG 14506 / JCM 5911 / LMG 7869 / NCTC 12157 / CDC 1468-78)</name>
    <dbReference type="NCBI Taxonomy" id="910964"/>
    <lineage>
        <taxon>Bacteria</taxon>
        <taxon>Pseudomonadati</taxon>
        <taxon>Pseudomonadota</taxon>
        <taxon>Gammaproteobacteria</taxon>
        <taxon>Enterobacterales</taxon>
        <taxon>Yersiniaceae</taxon>
        <taxon>Ewingella</taxon>
    </lineage>
</organism>
<evidence type="ECO:0000256" key="12">
    <source>
        <dbReference type="ARBA" id="ARBA00037975"/>
    </source>
</evidence>
<feature type="transmembrane region" description="Helical" evidence="13">
    <location>
        <begin position="107"/>
        <end position="126"/>
    </location>
</feature>
<evidence type="ECO:0000259" key="14">
    <source>
        <dbReference type="Pfam" id="PF01292"/>
    </source>
</evidence>
<dbReference type="GO" id="GO:0022904">
    <property type="term" value="P:respiratory electron transport chain"/>
    <property type="evidence" value="ECO:0007669"/>
    <property type="project" value="InterPro"/>
</dbReference>
<evidence type="ECO:0000256" key="9">
    <source>
        <dbReference type="ARBA" id="ARBA00022989"/>
    </source>
</evidence>
<dbReference type="GO" id="GO:0009055">
    <property type="term" value="F:electron transfer activity"/>
    <property type="evidence" value="ECO:0007669"/>
    <property type="project" value="InterPro"/>
</dbReference>
<comment type="subcellular location">
    <subcellularLocation>
        <location evidence="2">Cell membrane</location>
        <topology evidence="2">Multi-pass membrane protein</topology>
    </subcellularLocation>
</comment>
<evidence type="ECO:0000256" key="11">
    <source>
        <dbReference type="ARBA" id="ARBA00023136"/>
    </source>
</evidence>
<dbReference type="EMBL" id="JMPJ01000066">
    <property type="protein sequence ID" value="KFC78967.1"/>
    <property type="molecule type" value="Genomic_DNA"/>
</dbReference>
<comment type="caution">
    <text evidence="15">The sequence shown here is derived from an EMBL/GenBank/DDBJ whole genome shotgun (WGS) entry which is preliminary data.</text>
</comment>
<keyword evidence="6 13" id="KW-0812">Transmembrane</keyword>